<evidence type="ECO:0000313" key="1">
    <source>
        <dbReference type="Proteomes" id="UP000515158"/>
    </source>
</evidence>
<dbReference type="RefSeq" id="XP_034242889.1">
    <property type="nucleotide sequence ID" value="XM_034386998.1"/>
</dbReference>
<name>A0A6P8YYS4_THRPL</name>
<dbReference type="RefSeq" id="XP_034242897.1">
    <property type="nucleotide sequence ID" value="XM_034387006.1"/>
</dbReference>
<evidence type="ECO:0000313" key="8">
    <source>
        <dbReference type="RefSeq" id="XP_034242882.1"/>
    </source>
</evidence>
<dbReference type="RefSeq" id="XP_034242835.1">
    <property type="nucleotide sequence ID" value="XM_034386944.1"/>
</dbReference>
<dbReference type="PANTHER" id="PTHR46455:SF5">
    <property type="entry name" value="SET AND MYND DOMAIN CONTAINING, ARTHROPOD-SPECIFIC, MEMBER 4, ISOFORM A"/>
    <property type="match status" value="1"/>
</dbReference>
<dbReference type="RefSeq" id="XP_034242882.1">
    <property type="nucleotide sequence ID" value="XM_034386991.1"/>
</dbReference>
<accession>A0A6P8YYS4</accession>
<dbReference type="InterPro" id="IPR046341">
    <property type="entry name" value="SET_dom_sf"/>
</dbReference>
<reference evidence="2 3" key="1">
    <citation type="submission" date="2025-04" db="UniProtKB">
        <authorList>
            <consortium name="RefSeq"/>
        </authorList>
    </citation>
    <scope>IDENTIFICATION</scope>
    <source>
        <tissue evidence="2 3">Total insect</tissue>
    </source>
</reference>
<dbReference type="PANTHER" id="PTHR46455">
    <property type="entry name" value="SET AND MYND DOMAIN CONTAINING, ARTHROPOD-SPECIFIC, MEMBER 4, ISOFORM A"/>
    <property type="match status" value="1"/>
</dbReference>
<evidence type="ECO:0000313" key="15">
    <source>
        <dbReference type="RefSeq" id="XP_034242933.1"/>
    </source>
</evidence>
<dbReference type="Gene3D" id="2.170.270.10">
    <property type="entry name" value="SET domain"/>
    <property type="match status" value="1"/>
</dbReference>
<evidence type="ECO:0000313" key="13">
    <source>
        <dbReference type="RefSeq" id="XP_034242917.1"/>
    </source>
</evidence>
<evidence type="ECO:0000313" key="9">
    <source>
        <dbReference type="RefSeq" id="XP_034242889.1"/>
    </source>
</evidence>
<proteinExistence type="predicted"/>
<dbReference type="Gene3D" id="1.10.220.160">
    <property type="match status" value="1"/>
</dbReference>
<keyword evidence="1" id="KW-1185">Reference proteome</keyword>
<evidence type="ECO:0000313" key="17">
    <source>
        <dbReference type="RefSeq" id="XP_034242955.1"/>
    </source>
</evidence>
<evidence type="ECO:0000313" key="11">
    <source>
        <dbReference type="RefSeq" id="XP_034242903.1"/>
    </source>
</evidence>
<sequence>MAEQQPTNPLCYNTESAPCAVCGAEGRPCETCRLDFYCGDEHRALDEARHAAGCGALEERRDDALGRHLVFAKDVPAGTVVLRELPMLVVPPPWNPRMVFCVGCLSDGLSLLHSQCPRCGWPVCGAACSRLPRHQLECAAFQRAGFKCEHVLSWTDKPMMWTALAALRTHLALEKQPLLLDLQSSHSAVLPSAGALPGVLGMVDAAGWRCTVGADVRQGQRWPAAARWLREKAGLHWIAEQDLVRAAGICDINGVQLNPMDAVESVVQAKMATFVFHGVSFVEHCCNPTAMLLCRDSEAAHCEQLLVTTRDVKAGEHLSLDYLDAPFQDAVTRRRLLRRGWSFECRCERCVDPTACGVHLGSPCCPVCSERGEQQLMAAELAGWDGQDGGKPGYRCLGCGQSDDVPDMDDVEADLVALKTAMSGYDTIAPTLDELTYPDGPLHKDHRLRLLSELSASLVVAVQLLSGHMSDADIKRNVARVERMLAALGKVKQGLSHHRWALLIVKYDLLFHSLETGGPRGPHRLQVMKERCKELEATVPLLEPFYFSPTEKQRLFQTYQRPASLFSDALSAV</sequence>
<dbReference type="RefSeq" id="XP_034242855.1">
    <property type="nucleotide sequence ID" value="XM_034386964.1"/>
</dbReference>
<dbReference type="Gene3D" id="6.10.140.2220">
    <property type="match status" value="1"/>
</dbReference>
<dbReference type="RefSeq" id="XP_034242917.1">
    <property type="nucleotide sequence ID" value="XM_034387026.1"/>
</dbReference>
<evidence type="ECO:0000313" key="14">
    <source>
        <dbReference type="RefSeq" id="XP_034242924.1"/>
    </source>
</evidence>
<dbReference type="RefSeq" id="XP_034242827.1">
    <property type="nucleotide sequence ID" value="XM_034386936.1"/>
</dbReference>
<dbReference type="GeneID" id="117646163"/>
<evidence type="ECO:0000313" key="3">
    <source>
        <dbReference type="RefSeq" id="XP_034242835.1"/>
    </source>
</evidence>
<evidence type="ECO:0000313" key="4">
    <source>
        <dbReference type="RefSeq" id="XP_034242845.1"/>
    </source>
</evidence>
<dbReference type="RefSeq" id="XP_034242962.1">
    <property type="nucleotide sequence ID" value="XM_034387071.1"/>
</dbReference>
<evidence type="ECO:0000313" key="12">
    <source>
        <dbReference type="RefSeq" id="XP_034242910.1"/>
    </source>
</evidence>
<dbReference type="OrthoDB" id="265717at2759"/>
<dbReference type="KEGG" id="tpal:117646163"/>
<dbReference type="RefSeq" id="XP_034242955.1">
    <property type="nucleotide sequence ID" value="XM_034387064.1"/>
</dbReference>
<dbReference type="RefSeq" id="XP_034242910.1">
    <property type="nucleotide sequence ID" value="XM_034387019.1"/>
</dbReference>
<evidence type="ECO:0000313" key="7">
    <source>
        <dbReference type="RefSeq" id="XP_034242874.1"/>
    </source>
</evidence>
<organism evidence="4">
    <name type="scientific">Thrips palmi</name>
    <name type="common">Melon thrips</name>
    <dbReference type="NCBI Taxonomy" id="161013"/>
    <lineage>
        <taxon>Eukaryota</taxon>
        <taxon>Metazoa</taxon>
        <taxon>Ecdysozoa</taxon>
        <taxon>Arthropoda</taxon>
        <taxon>Hexapoda</taxon>
        <taxon>Insecta</taxon>
        <taxon>Pterygota</taxon>
        <taxon>Neoptera</taxon>
        <taxon>Paraneoptera</taxon>
        <taxon>Thysanoptera</taxon>
        <taxon>Terebrantia</taxon>
        <taxon>Thripoidea</taxon>
        <taxon>Thripidae</taxon>
        <taxon>Thrips</taxon>
    </lineage>
</organism>
<dbReference type="RefSeq" id="XP_034242933.1">
    <property type="nucleotide sequence ID" value="XM_034387042.1"/>
</dbReference>
<dbReference type="SUPFAM" id="SSF82199">
    <property type="entry name" value="SET domain"/>
    <property type="match status" value="1"/>
</dbReference>
<dbReference type="RefSeq" id="XP_034242864.1">
    <property type="nucleotide sequence ID" value="XM_034386973.1"/>
</dbReference>
<evidence type="ECO:0000313" key="18">
    <source>
        <dbReference type="RefSeq" id="XP_034242962.1"/>
    </source>
</evidence>
<evidence type="ECO:0000313" key="6">
    <source>
        <dbReference type="RefSeq" id="XP_034242864.1"/>
    </source>
</evidence>
<dbReference type="RefSeq" id="XP_034242845.1">
    <property type="nucleotide sequence ID" value="XM_034386954.1"/>
</dbReference>
<gene>
    <name evidence="2 3 4 5 6 7 8 9 10 11 12 13 14 15 16 17 18" type="primary">LOC117646163</name>
</gene>
<dbReference type="RefSeq" id="XP_034242924.1">
    <property type="nucleotide sequence ID" value="XM_034387033.1"/>
</dbReference>
<dbReference type="AlphaFoldDB" id="A0A6P8YYS4"/>
<protein>
    <submittedName>
        <fullName evidence="2 3">Uncharacterized protein LOC117646163</fullName>
    </submittedName>
</protein>
<dbReference type="InterPro" id="IPR053010">
    <property type="entry name" value="SET_SmydA-8"/>
</dbReference>
<dbReference type="Proteomes" id="UP000515158">
    <property type="component" value="Unplaced"/>
</dbReference>
<evidence type="ECO:0000313" key="16">
    <source>
        <dbReference type="RefSeq" id="XP_034242944.1"/>
    </source>
</evidence>
<evidence type="ECO:0000313" key="5">
    <source>
        <dbReference type="RefSeq" id="XP_034242855.1"/>
    </source>
</evidence>
<dbReference type="RefSeq" id="XP_034242944.1">
    <property type="nucleotide sequence ID" value="XM_034387053.1"/>
</dbReference>
<dbReference type="RefSeq" id="XP_034242874.1">
    <property type="nucleotide sequence ID" value="XM_034386983.1"/>
</dbReference>
<dbReference type="RefSeq" id="XP_034242903.1">
    <property type="nucleotide sequence ID" value="XM_034387012.1"/>
</dbReference>
<evidence type="ECO:0000313" key="10">
    <source>
        <dbReference type="RefSeq" id="XP_034242897.1"/>
    </source>
</evidence>
<evidence type="ECO:0000313" key="2">
    <source>
        <dbReference type="RefSeq" id="XP_034242827.1"/>
    </source>
</evidence>